<name>A0A411YDS0_9ACTN</name>
<dbReference type="RefSeq" id="WP_131154345.1">
    <property type="nucleotide sequence ID" value="NZ_CP036402.1"/>
</dbReference>
<accession>A0A411YDS0</accession>
<feature type="compositionally biased region" description="Basic and acidic residues" evidence="1">
    <location>
        <begin position="41"/>
        <end position="61"/>
    </location>
</feature>
<proteinExistence type="predicted"/>
<keyword evidence="3" id="KW-1185">Reference proteome</keyword>
<feature type="region of interest" description="Disordered" evidence="1">
    <location>
        <begin position="1"/>
        <end position="145"/>
    </location>
</feature>
<dbReference type="EMBL" id="CP036402">
    <property type="protein sequence ID" value="QBI19348.1"/>
    <property type="molecule type" value="Genomic_DNA"/>
</dbReference>
<organism evidence="2 3">
    <name type="scientific">Egibacter rhizosphaerae</name>
    <dbReference type="NCBI Taxonomy" id="1670831"/>
    <lineage>
        <taxon>Bacteria</taxon>
        <taxon>Bacillati</taxon>
        <taxon>Actinomycetota</taxon>
        <taxon>Nitriliruptoria</taxon>
        <taxon>Egibacterales</taxon>
        <taxon>Egibacteraceae</taxon>
        <taxon>Egibacter</taxon>
    </lineage>
</organism>
<feature type="compositionally biased region" description="Low complexity" evidence="1">
    <location>
        <begin position="104"/>
        <end position="113"/>
    </location>
</feature>
<evidence type="ECO:0000256" key="1">
    <source>
        <dbReference type="SAM" id="MobiDB-lite"/>
    </source>
</evidence>
<dbReference type="KEGG" id="erz:ER308_07180"/>
<protein>
    <submittedName>
        <fullName evidence="2">Uncharacterized protein</fullName>
    </submittedName>
</protein>
<evidence type="ECO:0000313" key="3">
    <source>
        <dbReference type="Proteomes" id="UP000291469"/>
    </source>
</evidence>
<gene>
    <name evidence="2" type="ORF">ER308_07180</name>
</gene>
<dbReference type="AlphaFoldDB" id="A0A411YDS0"/>
<evidence type="ECO:0000313" key="2">
    <source>
        <dbReference type="EMBL" id="QBI19348.1"/>
    </source>
</evidence>
<sequence>MGDEQTAQAQDGGGDNEPQTDENGNIVISREAFDNLRSAANRREDTQRVKRENFLLKKGVDPEGETGQMLMGIEGEIPDQLVDQLAAQGQQATQVEGSEGSGGEESQSEGPELSDSERQSTEIRQGVASGTSPEGDNQADPYEQIIGQANEQITQGATREDAVGNAIGAVIASDDPRTIAQTSEPVE</sequence>
<reference evidence="2 3" key="1">
    <citation type="submission" date="2019-01" db="EMBL/GenBank/DDBJ databases">
        <title>Egibacter rhizosphaerae EGI 80759T.</title>
        <authorList>
            <person name="Chen D.-D."/>
            <person name="Tian Y."/>
            <person name="Jiao J.-Y."/>
            <person name="Zhang X.-T."/>
            <person name="Zhang Y.-G."/>
            <person name="Zhang Y."/>
            <person name="Xiao M."/>
            <person name="Shu W.-S."/>
            <person name="Li W.-J."/>
        </authorList>
    </citation>
    <scope>NUCLEOTIDE SEQUENCE [LARGE SCALE GENOMIC DNA]</scope>
    <source>
        <strain evidence="2 3">EGI 80759</strain>
    </source>
</reference>
<dbReference type="Proteomes" id="UP000291469">
    <property type="component" value="Chromosome"/>
</dbReference>